<comment type="caution">
    <text evidence="1">The sequence shown here is derived from an EMBL/GenBank/DDBJ whole genome shotgun (WGS) entry which is preliminary data.</text>
</comment>
<sequence length="96" mass="10198">MLLHTLNCAADSEAFHDCLRTAGPEDTIVLLGEGVYRALPGTASRRDLDASPARVVVLDTDADAAGVTPRLGGLALVDMDALVALSETYPRQIAWY</sequence>
<dbReference type="Proteomes" id="UP000265509">
    <property type="component" value="Unassembled WGS sequence"/>
</dbReference>
<reference evidence="1 2" key="1">
    <citation type="submission" date="2018-07" db="EMBL/GenBank/DDBJ databases">
        <title>Halioglobus sp. genome submission.</title>
        <authorList>
            <person name="Ye M.-Q."/>
            <person name="Du Z.-J."/>
        </authorList>
    </citation>
    <scope>NUCLEOTIDE SEQUENCE [LARGE SCALE GENOMIC DNA]</scope>
    <source>
        <strain evidence="1 2">U0301</strain>
    </source>
</reference>
<dbReference type="Pfam" id="PF04077">
    <property type="entry name" value="DsrH"/>
    <property type="match status" value="1"/>
</dbReference>
<evidence type="ECO:0000313" key="2">
    <source>
        <dbReference type="Proteomes" id="UP000265509"/>
    </source>
</evidence>
<protein>
    <submittedName>
        <fullName evidence="1">Sulfurtransferase complex subunit TusB</fullName>
    </submittedName>
</protein>
<dbReference type="InterPro" id="IPR027396">
    <property type="entry name" value="DsrEFH-like"/>
</dbReference>
<name>A0A3L7E3S5_9GAMM</name>
<dbReference type="GO" id="GO:0002143">
    <property type="term" value="P:tRNA wobble position uridine thiolation"/>
    <property type="evidence" value="ECO:0007669"/>
    <property type="project" value="InterPro"/>
</dbReference>
<dbReference type="GO" id="GO:1990228">
    <property type="term" value="C:sulfurtransferase complex"/>
    <property type="evidence" value="ECO:0007669"/>
    <property type="project" value="TreeGrafter"/>
</dbReference>
<keyword evidence="1" id="KW-0808">Transferase</keyword>
<dbReference type="PANTHER" id="PTHR37526:SF1">
    <property type="entry name" value="PROTEIN TUSB"/>
    <property type="match status" value="1"/>
</dbReference>
<gene>
    <name evidence="1" type="primary">dsrH</name>
    <name evidence="1" type="ORF">DWB85_03530</name>
</gene>
<dbReference type="SUPFAM" id="SSF75169">
    <property type="entry name" value="DsrEFH-like"/>
    <property type="match status" value="1"/>
</dbReference>
<dbReference type="AlphaFoldDB" id="A0A3L7E3S5"/>
<proteinExistence type="predicted"/>
<dbReference type="EMBL" id="QRAN01000003">
    <property type="protein sequence ID" value="RLQ23061.1"/>
    <property type="molecule type" value="Genomic_DNA"/>
</dbReference>
<dbReference type="RefSeq" id="WP_117952829.1">
    <property type="nucleotide sequence ID" value="NZ_QRAN01000003.1"/>
</dbReference>
<dbReference type="InterPro" id="IPR007215">
    <property type="entry name" value="Sulphur_relay_TusB/DsrH"/>
</dbReference>
<keyword evidence="2" id="KW-1185">Reference proteome</keyword>
<dbReference type="OrthoDB" id="9795117at2"/>
<dbReference type="GO" id="GO:0016740">
    <property type="term" value="F:transferase activity"/>
    <property type="evidence" value="ECO:0007669"/>
    <property type="project" value="UniProtKB-KW"/>
</dbReference>
<accession>A0A3L7E3S5</accession>
<dbReference type="Gene3D" id="3.40.1260.10">
    <property type="entry name" value="DsrEFH-like"/>
    <property type="match status" value="1"/>
</dbReference>
<organism evidence="1 2">
    <name type="scientific">Seongchinamella sediminis</name>
    <dbReference type="NCBI Taxonomy" id="2283635"/>
    <lineage>
        <taxon>Bacteria</taxon>
        <taxon>Pseudomonadati</taxon>
        <taxon>Pseudomonadota</taxon>
        <taxon>Gammaproteobacteria</taxon>
        <taxon>Cellvibrionales</taxon>
        <taxon>Halieaceae</taxon>
        <taxon>Seongchinamella</taxon>
    </lineage>
</organism>
<evidence type="ECO:0000313" key="1">
    <source>
        <dbReference type="EMBL" id="RLQ23061.1"/>
    </source>
</evidence>
<dbReference type="PANTHER" id="PTHR37526">
    <property type="entry name" value="PROTEIN TUSB"/>
    <property type="match status" value="1"/>
</dbReference>
<dbReference type="NCBIfam" id="TIGR03011">
    <property type="entry name" value="sulf_tusB_dsrH"/>
    <property type="match status" value="1"/>
</dbReference>